<gene>
    <name evidence="1" type="ORF">KUCAC02_004601</name>
</gene>
<dbReference type="Proteomes" id="UP001057452">
    <property type="component" value="Chromosome 10"/>
</dbReference>
<protein>
    <submittedName>
        <fullName evidence="1">Uncharacterized protein</fullName>
    </submittedName>
</protein>
<accession>A0ACB9WZ34</accession>
<dbReference type="EMBL" id="CM043794">
    <property type="protein sequence ID" value="KAI4819350.1"/>
    <property type="molecule type" value="Genomic_DNA"/>
</dbReference>
<feature type="non-terminal residue" evidence="1">
    <location>
        <position position="117"/>
    </location>
</feature>
<evidence type="ECO:0000313" key="2">
    <source>
        <dbReference type="Proteomes" id="UP001057452"/>
    </source>
</evidence>
<comment type="caution">
    <text evidence="1">The sequence shown here is derived from an EMBL/GenBank/DDBJ whole genome shotgun (WGS) entry which is preliminary data.</text>
</comment>
<proteinExistence type="predicted"/>
<organism evidence="1 2">
    <name type="scientific">Chaenocephalus aceratus</name>
    <name type="common">Blackfin icefish</name>
    <name type="synonym">Chaenichthys aceratus</name>
    <dbReference type="NCBI Taxonomy" id="36190"/>
    <lineage>
        <taxon>Eukaryota</taxon>
        <taxon>Metazoa</taxon>
        <taxon>Chordata</taxon>
        <taxon>Craniata</taxon>
        <taxon>Vertebrata</taxon>
        <taxon>Euteleostomi</taxon>
        <taxon>Actinopterygii</taxon>
        <taxon>Neopterygii</taxon>
        <taxon>Teleostei</taxon>
        <taxon>Neoteleostei</taxon>
        <taxon>Acanthomorphata</taxon>
        <taxon>Eupercaria</taxon>
        <taxon>Perciformes</taxon>
        <taxon>Notothenioidei</taxon>
        <taxon>Channichthyidae</taxon>
        <taxon>Chaenocephalus</taxon>
    </lineage>
</organism>
<evidence type="ECO:0000313" key="1">
    <source>
        <dbReference type="EMBL" id="KAI4819350.1"/>
    </source>
</evidence>
<sequence>MKAPLLWTPAKPCLHSFSWLLDKGCLEYHYQPNGQGNTEGRLGSGGREDFWSSQKILLGVSLKKDNEPLTVSEEQETHRSIYYDSEYSVVPGSVIAQPGSLQIKQERSLKLTTDCGK</sequence>
<name>A0ACB9WZ34_CHAAC</name>
<reference evidence="1" key="1">
    <citation type="submission" date="2022-05" db="EMBL/GenBank/DDBJ databases">
        <title>Chromosome-level genome of Chaenocephalus aceratus.</title>
        <authorList>
            <person name="Park H."/>
        </authorList>
    </citation>
    <scope>NUCLEOTIDE SEQUENCE</scope>
    <source>
        <strain evidence="1">KU_202001</strain>
    </source>
</reference>
<keyword evidence="2" id="KW-1185">Reference proteome</keyword>